<dbReference type="GO" id="GO:0003677">
    <property type="term" value="F:DNA binding"/>
    <property type="evidence" value="ECO:0007669"/>
    <property type="project" value="UniProtKB-KW"/>
</dbReference>
<dbReference type="KEGG" id="dmp:FAK_40730"/>
<gene>
    <name evidence="6" type="ORF">FAK_40730</name>
</gene>
<feature type="domain" description="Tyr recombinase" evidence="5">
    <location>
        <begin position="157"/>
        <end position="340"/>
    </location>
</feature>
<evidence type="ECO:0000256" key="1">
    <source>
        <dbReference type="ARBA" id="ARBA00008857"/>
    </source>
</evidence>
<reference evidence="7" key="1">
    <citation type="journal article" date="2023" name="Arch. Microbiol.">
        <title>Desulfoferula mesophilus gen. nov. sp. nov., a mesophilic sulfate-reducing bacterium isolated from a brackish lake sediment.</title>
        <authorList>
            <person name="Watanabe T."/>
            <person name="Yabe T."/>
            <person name="Tsuji J.M."/>
            <person name="Fukui M."/>
        </authorList>
    </citation>
    <scope>NUCLEOTIDE SEQUENCE [LARGE SCALE GENOMIC DNA]</scope>
    <source>
        <strain evidence="7">12FAK</strain>
    </source>
</reference>
<dbReference type="SUPFAM" id="SSF56349">
    <property type="entry name" value="DNA breaking-rejoining enzymes"/>
    <property type="match status" value="1"/>
</dbReference>
<organism evidence="6 7">
    <name type="scientific">Desulfoferula mesophila</name>
    <dbReference type="NCBI Taxonomy" id="3058419"/>
    <lineage>
        <taxon>Bacteria</taxon>
        <taxon>Pseudomonadati</taxon>
        <taxon>Thermodesulfobacteriota</taxon>
        <taxon>Desulfarculia</taxon>
        <taxon>Desulfarculales</taxon>
        <taxon>Desulfarculaceae</taxon>
        <taxon>Desulfoferula</taxon>
    </lineage>
</organism>
<dbReference type="RefSeq" id="WP_338603639.1">
    <property type="nucleotide sequence ID" value="NZ_AP028679.1"/>
</dbReference>
<proteinExistence type="inferred from homology"/>
<dbReference type="EMBL" id="AP028679">
    <property type="protein sequence ID" value="BEQ17007.1"/>
    <property type="molecule type" value="Genomic_DNA"/>
</dbReference>
<dbReference type="InterPro" id="IPR010998">
    <property type="entry name" value="Integrase_recombinase_N"/>
</dbReference>
<dbReference type="Pfam" id="PF00589">
    <property type="entry name" value="Phage_integrase"/>
    <property type="match status" value="1"/>
</dbReference>
<dbReference type="GO" id="GO:0006310">
    <property type="term" value="P:DNA recombination"/>
    <property type="evidence" value="ECO:0007669"/>
    <property type="project" value="UniProtKB-KW"/>
</dbReference>
<dbReference type="PANTHER" id="PTHR30349:SF64">
    <property type="entry name" value="PROPHAGE INTEGRASE INTD-RELATED"/>
    <property type="match status" value="1"/>
</dbReference>
<feature type="region of interest" description="Disordered" evidence="4">
    <location>
        <begin position="352"/>
        <end position="380"/>
    </location>
</feature>
<dbReference type="InterPro" id="IPR002104">
    <property type="entry name" value="Integrase_catalytic"/>
</dbReference>
<evidence type="ECO:0000259" key="5">
    <source>
        <dbReference type="PROSITE" id="PS51898"/>
    </source>
</evidence>
<evidence type="ECO:0000256" key="3">
    <source>
        <dbReference type="ARBA" id="ARBA00023172"/>
    </source>
</evidence>
<name>A0AAU9F5I0_9BACT</name>
<dbReference type="Gene3D" id="1.10.150.130">
    <property type="match status" value="1"/>
</dbReference>
<protein>
    <recommendedName>
        <fullName evidence="5">Tyr recombinase domain-containing protein</fullName>
    </recommendedName>
</protein>
<comment type="similarity">
    <text evidence="1">Belongs to the 'phage' integrase family.</text>
</comment>
<evidence type="ECO:0000313" key="6">
    <source>
        <dbReference type="EMBL" id="BEQ17007.1"/>
    </source>
</evidence>
<feature type="compositionally biased region" description="Basic and acidic residues" evidence="4">
    <location>
        <begin position="355"/>
        <end position="371"/>
    </location>
</feature>
<dbReference type="InterPro" id="IPR011010">
    <property type="entry name" value="DNA_brk_join_enz"/>
</dbReference>
<keyword evidence="2" id="KW-0238">DNA-binding</keyword>
<dbReference type="Gene3D" id="1.10.443.10">
    <property type="entry name" value="Intergrase catalytic core"/>
    <property type="match status" value="1"/>
</dbReference>
<dbReference type="PROSITE" id="PS51898">
    <property type="entry name" value="TYR_RECOMBINASE"/>
    <property type="match status" value="1"/>
</dbReference>
<dbReference type="PANTHER" id="PTHR30349">
    <property type="entry name" value="PHAGE INTEGRASE-RELATED"/>
    <property type="match status" value="1"/>
</dbReference>
<accession>A0AAU9F5I0</accession>
<dbReference type="Proteomes" id="UP001366166">
    <property type="component" value="Chromosome"/>
</dbReference>
<evidence type="ECO:0000256" key="2">
    <source>
        <dbReference type="ARBA" id="ARBA00023125"/>
    </source>
</evidence>
<dbReference type="GO" id="GO:0015074">
    <property type="term" value="P:DNA integration"/>
    <property type="evidence" value="ECO:0007669"/>
    <property type="project" value="InterPro"/>
</dbReference>
<dbReference type="InterPro" id="IPR050090">
    <property type="entry name" value="Tyrosine_recombinase_XerCD"/>
</dbReference>
<keyword evidence="7" id="KW-1185">Reference proteome</keyword>
<dbReference type="AlphaFoldDB" id="A0AAU9F5I0"/>
<evidence type="ECO:0000256" key="4">
    <source>
        <dbReference type="SAM" id="MobiDB-lite"/>
    </source>
</evidence>
<keyword evidence="3" id="KW-0233">DNA recombination</keyword>
<evidence type="ECO:0000313" key="7">
    <source>
        <dbReference type="Proteomes" id="UP001366166"/>
    </source>
</evidence>
<dbReference type="InterPro" id="IPR013762">
    <property type="entry name" value="Integrase-like_cat_sf"/>
</dbReference>
<dbReference type="CDD" id="cd00796">
    <property type="entry name" value="INT_Rci_Hp1_C"/>
    <property type="match status" value="1"/>
</dbReference>
<sequence>MGVYSEPGRGYKYDFVLKKQRHTSRYFKTKTEAKRAEAARREELNRPVQKLGETQTDMAFLDLVNYKLDNVKAYNSKSHYEEFVYAARRWHALWGKLSCGEITQRIIEKFVLERSEVSPYTANKEIRYLKATFNFGIKKGMITTNPVMGIDMMPEDKKRKHIPSFQDIAKVIAEANQDTRDYLWTIRDTMGRVSEINALKWEDVDLRQKTVTLYTRKKRGGHRTPRVIPLTDLLVDILSRRSKDPDEKKPWVFWHRYWDRKQKRWIEGPYHNRHKLMRTLCDRAGVAPFGFHALRHAGASLLDQKRIPLGTIQKILGHENRQTTEIYLHSMGDSERAAMAAFERATGGNTMAREAAAREKPHSNSHSERAGSHGLRLVKG</sequence>